<name>A0A1M7DRG0_9RHOB</name>
<dbReference type="InterPro" id="IPR021466">
    <property type="entry name" value="Put_rhamnosyl_transferase"/>
</dbReference>
<dbReference type="OrthoDB" id="7874906at2"/>
<dbReference type="EMBL" id="FRCK01000001">
    <property type="protein sequence ID" value="SHL82066.1"/>
    <property type="molecule type" value="Genomic_DNA"/>
</dbReference>
<organism evidence="1 2">
    <name type="scientific">Paracoccus solventivorans</name>
    <dbReference type="NCBI Taxonomy" id="53463"/>
    <lineage>
        <taxon>Bacteria</taxon>
        <taxon>Pseudomonadati</taxon>
        <taxon>Pseudomonadota</taxon>
        <taxon>Alphaproteobacteria</taxon>
        <taxon>Rhodobacterales</taxon>
        <taxon>Paracoccaceae</taxon>
        <taxon>Paracoccus</taxon>
    </lineage>
</organism>
<keyword evidence="2" id="KW-1185">Reference proteome</keyword>
<gene>
    <name evidence="1" type="ORF">SAMN05444389_101519</name>
</gene>
<evidence type="ECO:0000313" key="2">
    <source>
        <dbReference type="Proteomes" id="UP000184444"/>
    </source>
</evidence>
<dbReference type="Proteomes" id="UP000184444">
    <property type="component" value="Unassembled WGS sequence"/>
</dbReference>
<protein>
    <submittedName>
        <fullName evidence="1">Putative rhamnosyl transferase</fullName>
    </submittedName>
</protein>
<dbReference type="Pfam" id="PF11316">
    <property type="entry name" value="Rhamno_transf"/>
    <property type="match status" value="1"/>
</dbReference>
<reference evidence="2" key="1">
    <citation type="submission" date="2016-11" db="EMBL/GenBank/DDBJ databases">
        <authorList>
            <person name="Varghese N."/>
            <person name="Submissions S."/>
        </authorList>
    </citation>
    <scope>NUCLEOTIDE SEQUENCE [LARGE SCALE GENOMIC DNA]</scope>
    <source>
        <strain evidence="2">DSM 6637</strain>
    </source>
</reference>
<evidence type="ECO:0000313" key="1">
    <source>
        <dbReference type="EMBL" id="SHL82066.1"/>
    </source>
</evidence>
<dbReference type="AlphaFoldDB" id="A0A1M7DRG0"/>
<accession>A0A1M7DRG0</accession>
<dbReference type="STRING" id="53463.SAMN05444389_101519"/>
<dbReference type="RefSeq" id="WP_159435545.1">
    <property type="nucleotide sequence ID" value="NZ_FRCK01000001.1"/>
</dbReference>
<keyword evidence="1" id="KW-0808">Transferase</keyword>
<dbReference type="GO" id="GO:0016740">
    <property type="term" value="F:transferase activity"/>
    <property type="evidence" value="ECO:0007669"/>
    <property type="project" value="UniProtKB-KW"/>
</dbReference>
<sequence>MTEQAQPQPAAEKPAAVPLHRIPVVIVTRFSFFGKSGWKSDASRDRALLFQPERLQHRLRLFSQITLPSLAAQSRQDFHHFILTSRDLPDPTAAALAEACARSHGDAGRYSIVAARPMPARAALRRFLDRRFPGQVVAQVALDDDDGLAADFVQDLRRQFGLIEEETPDISQKLPHFVSYSRGFGLMLRDAAGGAPALFRIRYPYINLGLTMIAGDHAKNILAIQHKKAPRRFGARLIGDTPMYVRGIHDFNDSRVEQSERWVPQEGDAQLKARFPFLFAADGVAGWAR</sequence>
<proteinExistence type="predicted"/>